<dbReference type="Proteomes" id="UP000192050">
    <property type="component" value="Chromosome"/>
</dbReference>
<organism evidence="1 3">
    <name type="scientific">Ferroplasma acidiphilum</name>
    <dbReference type="NCBI Taxonomy" id="74969"/>
    <lineage>
        <taxon>Archaea</taxon>
        <taxon>Methanobacteriati</taxon>
        <taxon>Thermoplasmatota</taxon>
        <taxon>Thermoplasmata</taxon>
        <taxon>Thermoplasmatales</taxon>
        <taxon>Ferroplasmaceae</taxon>
        <taxon>Ferroplasma</taxon>
    </lineage>
</organism>
<name>A0A1V0N3K4_9ARCH</name>
<accession>A0A1V0N3K4</accession>
<gene>
    <name evidence="1" type="ORF">FAD_0840</name>
    <name evidence="2" type="ORF">HLB00_09880</name>
</gene>
<evidence type="ECO:0000313" key="2">
    <source>
        <dbReference type="EMBL" id="NOL61126.1"/>
    </source>
</evidence>
<dbReference type="EMBL" id="CP015363">
    <property type="protein sequence ID" value="ARD84740.1"/>
    <property type="molecule type" value="Genomic_DNA"/>
</dbReference>
<sequence length="110" mass="12868">MVQSSIHTDCEENLGAGICPCHYGNRKSHRGVREIMGTRVILHRIDRARFFGFEYVNYGGVFVPVSDVEKTLIDFNYYHIKLSEETLESIRKKIDKVKLLEYEKRMIKIS</sequence>
<evidence type="ECO:0000313" key="1">
    <source>
        <dbReference type="EMBL" id="ARD84740.1"/>
    </source>
</evidence>
<dbReference type="Proteomes" id="UP000546917">
    <property type="component" value="Unassembled WGS sequence"/>
</dbReference>
<dbReference type="EMBL" id="JABGBP010000439">
    <property type="protein sequence ID" value="NOL61126.1"/>
    <property type="molecule type" value="Genomic_DNA"/>
</dbReference>
<dbReference type="KEGG" id="fai:FAD_0840"/>
<reference evidence="1 3" key="1">
    <citation type="submission" date="2011-10" db="EMBL/GenBank/DDBJ databases">
        <title>Metabolic and evolutionary patterns in the extreme acidophile Ferroplasma acidiphilum.</title>
        <authorList>
            <person name="Golyshina O.V."/>
            <person name="Kozyavkin S.A."/>
            <person name="Tatusov R.L."/>
            <person name="Slesarev A.I."/>
            <person name="Golyshin P.N."/>
        </authorList>
    </citation>
    <scope>NUCLEOTIDE SEQUENCE [LARGE SCALE GENOMIC DNA]</scope>
    <source>
        <strain evidence="1">Berkeley</strain>
        <strain evidence="3">Y</strain>
    </source>
</reference>
<evidence type="ECO:0000313" key="4">
    <source>
        <dbReference type="Proteomes" id="UP000546917"/>
    </source>
</evidence>
<evidence type="ECO:0000313" key="3">
    <source>
        <dbReference type="Proteomes" id="UP000192050"/>
    </source>
</evidence>
<dbReference type="RefSeq" id="WP_155951107.1">
    <property type="nucleotide sequence ID" value="NZ_CP015363.1"/>
</dbReference>
<proteinExistence type="predicted"/>
<keyword evidence="3" id="KW-1185">Reference proteome</keyword>
<protein>
    <submittedName>
        <fullName evidence="1">Transcriptional regulator</fullName>
    </submittedName>
</protein>
<reference evidence="2 4" key="2">
    <citation type="submission" date="2020-05" db="EMBL/GenBank/DDBJ databases">
        <authorList>
            <person name="Zhang R."/>
        </authorList>
    </citation>
    <scope>NUCLEOTIDE SEQUENCE [LARGE SCALE GENOMIC DNA]</scope>
    <source>
        <strain evidence="2 4">DSM 28986</strain>
    </source>
</reference>
<dbReference type="AlphaFoldDB" id="A0A1V0N3K4"/>
<dbReference type="STRING" id="74969.FAD_0840"/>
<dbReference type="GeneID" id="84217460"/>